<keyword evidence="1" id="KW-0547">Nucleotide-binding</keyword>
<dbReference type="GO" id="GO:0005525">
    <property type="term" value="F:GTP binding"/>
    <property type="evidence" value="ECO:0007669"/>
    <property type="project" value="UniProtKB-KW"/>
</dbReference>
<dbReference type="PRINTS" id="PR00326">
    <property type="entry name" value="GTP1OBG"/>
</dbReference>
<comment type="caution">
    <text evidence="4">The sequence shown here is derived from an EMBL/GenBank/DDBJ whole genome shotgun (WGS) entry which is preliminary data.</text>
</comment>
<proteinExistence type="predicted"/>
<dbReference type="InterPro" id="IPR027417">
    <property type="entry name" value="P-loop_NTPase"/>
</dbReference>
<gene>
    <name evidence="4" type="ORF">S01H4_26275</name>
</gene>
<evidence type="ECO:0000313" key="4">
    <source>
        <dbReference type="EMBL" id="GAG83553.1"/>
    </source>
</evidence>
<name>X1BHG7_9ZZZZ</name>
<evidence type="ECO:0000259" key="3">
    <source>
        <dbReference type="PROSITE" id="PS51710"/>
    </source>
</evidence>
<evidence type="ECO:0000256" key="1">
    <source>
        <dbReference type="ARBA" id="ARBA00022741"/>
    </source>
</evidence>
<feature type="domain" description="OBG-type G" evidence="3">
    <location>
        <begin position="61"/>
        <end position="173"/>
    </location>
</feature>
<dbReference type="InterPro" id="IPR005225">
    <property type="entry name" value="Small_GTP-bd"/>
</dbReference>
<protein>
    <recommendedName>
        <fullName evidence="3">OBG-type G domain-containing protein</fullName>
    </recommendedName>
</protein>
<dbReference type="PROSITE" id="PS51710">
    <property type="entry name" value="G_OBG"/>
    <property type="match status" value="1"/>
</dbReference>
<dbReference type="PROSITE" id="PS00905">
    <property type="entry name" value="GTP1_OBG"/>
    <property type="match status" value="1"/>
</dbReference>
<dbReference type="Gene3D" id="3.40.50.300">
    <property type="entry name" value="P-loop containing nucleotide triphosphate hydrolases"/>
    <property type="match status" value="1"/>
</dbReference>
<organism evidence="4">
    <name type="scientific">marine sediment metagenome</name>
    <dbReference type="NCBI Taxonomy" id="412755"/>
    <lineage>
        <taxon>unclassified sequences</taxon>
        <taxon>metagenomes</taxon>
        <taxon>ecological metagenomes</taxon>
    </lineage>
</organism>
<accession>X1BHG7</accession>
<dbReference type="AlphaFoldDB" id="X1BHG7"/>
<dbReference type="SUPFAM" id="SSF52540">
    <property type="entry name" value="P-loop containing nucleoside triphosphate hydrolases"/>
    <property type="match status" value="1"/>
</dbReference>
<dbReference type="InterPro" id="IPR006073">
    <property type="entry name" value="GTP-bd"/>
</dbReference>
<dbReference type="Pfam" id="PF01926">
    <property type="entry name" value="MMR_HSR1"/>
    <property type="match status" value="1"/>
</dbReference>
<feature type="non-terminal residue" evidence="4">
    <location>
        <position position="173"/>
    </location>
</feature>
<dbReference type="PANTHER" id="PTHR43127">
    <property type="entry name" value="DEVELOPMENTALLY-REGULATED GTP-BINDING PROTEIN 2"/>
    <property type="match status" value="1"/>
</dbReference>
<dbReference type="InterPro" id="IPR006074">
    <property type="entry name" value="GTP1-OBG_CS"/>
</dbReference>
<keyword evidence="2" id="KW-0342">GTP-binding</keyword>
<dbReference type="InterPro" id="IPR045001">
    <property type="entry name" value="DRG"/>
</dbReference>
<dbReference type="NCBIfam" id="TIGR00231">
    <property type="entry name" value="small_GTP"/>
    <property type="match status" value="1"/>
</dbReference>
<sequence length="173" mass="18794">MGVPEKIKSIQEEIHKTKINKATEHHVGLLKAKLAKLKQTIAETHGRASSRSYAVRRSGDATVTLIGLPSVGKSTLLNRLTNAKSKTGAYHFTTLTVIPGIMEVKGSRIQILDLPGIIKGASTGKGLGRKVLSVVRSSDLVLLILEIFQPEIRSVLINELRNIGIHPDEQPPK</sequence>
<dbReference type="InterPro" id="IPR031167">
    <property type="entry name" value="G_OBG"/>
</dbReference>
<dbReference type="GO" id="GO:0003924">
    <property type="term" value="F:GTPase activity"/>
    <property type="evidence" value="ECO:0007669"/>
    <property type="project" value="InterPro"/>
</dbReference>
<evidence type="ECO:0000256" key="2">
    <source>
        <dbReference type="ARBA" id="ARBA00023134"/>
    </source>
</evidence>
<reference evidence="4" key="1">
    <citation type="journal article" date="2014" name="Front. Microbiol.">
        <title>High frequency of phylogenetically diverse reductive dehalogenase-homologous genes in deep subseafloor sedimentary metagenomes.</title>
        <authorList>
            <person name="Kawai M."/>
            <person name="Futagami T."/>
            <person name="Toyoda A."/>
            <person name="Takaki Y."/>
            <person name="Nishi S."/>
            <person name="Hori S."/>
            <person name="Arai W."/>
            <person name="Tsubouchi T."/>
            <person name="Morono Y."/>
            <person name="Uchiyama I."/>
            <person name="Ito T."/>
            <person name="Fujiyama A."/>
            <person name="Inagaki F."/>
            <person name="Takami H."/>
        </authorList>
    </citation>
    <scope>NUCLEOTIDE SEQUENCE</scope>
    <source>
        <strain evidence="4">Expedition CK06-06</strain>
    </source>
</reference>
<dbReference type="EMBL" id="BART01012645">
    <property type="protein sequence ID" value="GAG83553.1"/>
    <property type="molecule type" value="Genomic_DNA"/>
</dbReference>